<protein>
    <submittedName>
        <fullName evidence="1">Uncharacterized protein</fullName>
    </submittedName>
</protein>
<dbReference type="InParanoid" id="D6TV18"/>
<keyword evidence="2" id="KW-1185">Reference proteome</keyword>
<evidence type="ECO:0000313" key="2">
    <source>
        <dbReference type="Proteomes" id="UP000004508"/>
    </source>
</evidence>
<reference evidence="1 2" key="1">
    <citation type="journal article" date="2011" name="Stand. Genomic Sci.">
        <title>Non-contiguous finished genome sequence and contextual data of the filamentous soil bacterium Ktedonobacter racemifer type strain (SOSP1-21).</title>
        <authorList>
            <person name="Chang Y.J."/>
            <person name="Land M."/>
            <person name="Hauser L."/>
            <person name="Chertkov O."/>
            <person name="Del Rio T.G."/>
            <person name="Nolan M."/>
            <person name="Copeland A."/>
            <person name="Tice H."/>
            <person name="Cheng J.F."/>
            <person name="Lucas S."/>
            <person name="Han C."/>
            <person name="Goodwin L."/>
            <person name="Pitluck S."/>
            <person name="Ivanova N."/>
            <person name="Ovchinikova G."/>
            <person name="Pati A."/>
            <person name="Chen A."/>
            <person name="Palaniappan K."/>
            <person name="Mavromatis K."/>
            <person name="Liolios K."/>
            <person name="Brettin T."/>
            <person name="Fiebig A."/>
            <person name="Rohde M."/>
            <person name="Abt B."/>
            <person name="Goker M."/>
            <person name="Detter J.C."/>
            <person name="Woyke T."/>
            <person name="Bristow J."/>
            <person name="Eisen J.A."/>
            <person name="Markowitz V."/>
            <person name="Hugenholtz P."/>
            <person name="Kyrpides N.C."/>
            <person name="Klenk H.P."/>
            <person name="Lapidus A."/>
        </authorList>
    </citation>
    <scope>NUCLEOTIDE SEQUENCE [LARGE SCALE GENOMIC DNA]</scope>
    <source>
        <strain evidence="2">DSM 44963</strain>
    </source>
</reference>
<dbReference type="AlphaFoldDB" id="D6TV18"/>
<proteinExistence type="predicted"/>
<sequence>MLQKIKAQQIKSVYKQSPREKDVEHSPFLCGNDFYAVITCSVFSAQNFLQHYPLFHLCS</sequence>
<organism evidence="1 2">
    <name type="scientific">Ktedonobacter racemifer DSM 44963</name>
    <dbReference type="NCBI Taxonomy" id="485913"/>
    <lineage>
        <taxon>Bacteria</taxon>
        <taxon>Bacillati</taxon>
        <taxon>Chloroflexota</taxon>
        <taxon>Ktedonobacteria</taxon>
        <taxon>Ktedonobacterales</taxon>
        <taxon>Ktedonobacteraceae</taxon>
        <taxon>Ktedonobacter</taxon>
    </lineage>
</organism>
<dbReference type="EMBL" id="ADVG01000003">
    <property type="protein sequence ID" value="EFH85344.1"/>
    <property type="molecule type" value="Genomic_DNA"/>
</dbReference>
<name>D6TV18_KTERA</name>
<evidence type="ECO:0000313" key="1">
    <source>
        <dbReference type="EMBL" id="EFH85344.1"/>
    </source>
</evidence>
<comment type="caution">
    <text evidence="1">The sequence shown here is derived from an EMBL/GenBank/DDBJ whole genome shotgun (WGS) entry which is preliminary data.</text>
</comment>
<accession>D6TV18</accession>
<gene>
    <name evidence="1" type="ORF">Krac_6542</name>
</gene>
<dbReference type="Proteomes" id="UP000004508">
    <property type="component" value="Unassembled WGS sequence"/>
</dbReference>